<dbReference type="PANTHER" id="PTHR30302">
    <property type="entry name" value="HYDROGENASE 1 MATURATION PROTEASE"/>
    <property type="match status" value="1"/>
</dbReference>
<name>A0A927F388_9ACTN</name>
<proteinExistence type="inferred from homology"/>
<dbReference type="Proteomes" id="UP000632289">
    <property type="component" value="Unassembled WGS sequence"/>
</dbReference>
<dbReference type="SUPFAM" id="SSF53163">
    <property type="entry name" value="HybD-like"/>
    <property type="match status" value="1"/>
</dbReference>
<keyword evidence="7" id="KW-1185">Reference proteome</keyword>
<feature type="region of interest" description="Disordered" evidence="5">
    <location>
        <begin position="168"/>
        <end position="187"/>
    </location>
</feature>
<dbReference type="EMBL" id="JACXYU010000010">
    <property type="protein sequence ID" value="MBD3933501.1"/>
    <property type="molecule type" value="Genomic_DNA"/>
</dbReference>
<evidence type="ECO:0000256" key="4">
    <source>
        <dbReference type="ARBA" id="ARBA00022801"/>
    </source>
</evidence>
<evidence type="ECO:0000256" key="1">
    <source>
        <dbReference type="ARBA" id="ARBA00006814"/>
    </source>
</evidence>
<evidence type="ECO:0000313" key="7">
    <source>
        <dbReference type="Proteomes" id="UP000632289"/>
    </source>
</evidence>
<keyword evidence="3" id="KW-0064">Aspartyl protease</keyword>
<keyword evidence="4" id="KW-0378">Hydrolase</keyword>
<dbReference type="GO" id="GO:0008047">
    <property type="term" value="F:enzyme activator activity"/>
    <property type="evidence" value="ECO:0007669"/>
    <property type="project" value="InterPro"/>
</dbReference>
<sequence>MFLADDGFGPEVAAALRRETLPAEAHVADFGIRGMDLAYRLTEGYTAAVLVDAAPHGQPPGTLSVIEPPLDDFGDAMPEAHAMDPVKVLALARRLSGGAPLPRVLVVGCEPLVRMTGEEPDVSVGLSEPVRRAVAEAVPLVTSLVADLLARSAMGEARSAMGEARVGVGGEEAGGEAAGVGEEVSPR</sequence>
<organism evidence="6 7">
    <name type="scientific">Streptomyces chumphonensis</name>
    <dbReference type="NCBI Taxonomy" id="1214925"/>
    <lineage>
        <taxon>Bacteria</taxon>
        <taxon>Bacillati</taxon>
        <taxon>Actinomycetota</taxon>
        <taxon>Actinomycetes</taxon>
        <taxon>Kitasatosporales</taxon>
        <taxon>Streptomycetaceae</taxon>
        <taxon>Streptomyces</taxon>
    </lineage>
</organism>
<evidence type="ECO:0000256" key="2">
    <source>
        <dbReference type="ARBA" id="ARBA00022670"/>
    </source>
</evidence>
<dbReference type="InterPro" id="IPR000671">
    <property type="entry name" value="Peptidase_A31"/>
</dbReference>
<feature type="compositionally biased region" description="Gly residues" evidence="5">
    <location>
        <begin position="168"/>
        <end position="178"/>
    </location>
</feature>
<evidence type="ECO:0000256" key="3">
    <source>
        <dbReference type="ARBA" id="ARBA00022750"/>
    </source>
</evidence>
<dbReference type="PANTHER" id="PTHR30302:SF1">
    <property type="entry name" value="HYDROGENASE 2 MATURATION PROTEASE"/>
    <property type="match status" value="1"/>
</dbReference>
<dbReference type="Pfam" id="PF01750">
    <property type="entry name" value="HycI"/>
    <property type="match status" value="1"/>
</dbReference>
<dbReference type="Gene3D" id="3.40.50.1450">
    <property type="entry name" value="HybD-like"/>
    <property type="match status" value="1"/>
</dbReference>
<dbReference type="GO" id="GO:0016485">
    <property type="term" value="P:protein processing"/>
    <property type="evidence" value="ECO:0007669"/>
    <property type="project" value="TreeGrafter"/>
</dbReference>
<comment type="caution">
    <text evidence="6">The sequence shown here is derived from an EMBL/GenBank/DDBJ whole genome shotgun (WGS) entry which is preliminary data.</text>
</comment>
<dbReference type="NCBIfam" id="TIGR00072">
    <property type="entry name" value="hydrog_prot"/>
    <property type="match status" value="1"/>
</dbReference>
<dbReference type="AlphaFoldDB" id="A0A927F388"/>
<reference evidence="6" key="1">
    <citation type="submission" date="2020-09" db="EMBL/GenBank/DDBJ databases">
        <title>Secondary metabolite and genome analysis of marine Streptomyces chumphonensis KK1-2T.</title>
        <authorList>
            <person name="Phongsopitanun W."/>
            <person name="Kanchanasin P."/>
            <person name="Pittayakhajonwut P."/>
            <person name="Suwanborirux K."/>
            <person name="Tanasupawat S."/>
        </authorList>
    </citation>
    <scope>NUCLEOTIDE SEQUENCE</scope>
    <source>
        <strain evidence="6">KK1-2</strain>
    </source>
</reference>
<evidence type="ECO:0000313" key="6">
    <source>
        <dbReference type="EMBL" id="MBD3933501.1"/>
    </source>
</evidence>
<evidence type="ECO:0000256" key="5">
    <source>
        <dbReference type="SAM" id="MobiDB-lite"/>
    </source>
</evidence>
<accession>A0A927F388</accession>
<protein>
    <submittedName>
        <fullName evidence="6">Hydrogenase maturation protease</fullName>
    </submittedName>
</protein>
<gene>
    <name evidence="6" type="ORF">IF129_18315</name>
</gene>
<comment type="similarity">
    <text evidence="1">Belongs to the peptidase A31 family.</text>
</comment>
<dbReference type="GO" id="GO:0004190">
    <property type="term" value="F:aspartic-type endopeptidase activity"/>
    <property type="evidence" value="ECO:0007669"/>
    <property type="project" value="UniProtKB-KW"/>
</dbReference>
<keyword evidence="2 6" id="KW-0645">Protease</keyword>
<dbReference type="InterPro" id="IPR023430">
    <property type="entry name" value="Pept_HybD-like_dom_sf"/>
</dbReference>